<protein>
    <submittedName>
        <fullName evidence="1">Uncharacterized protein</fullName>
    </submittedName>
</protein>
<dbReference type="AlphaFoldDB" id="A0A3B0VHF3"/>
<reference evidence="1" key="1">
    <citation type="submission" date="2018-06" db="EMBL/GenBank/DDBJ databases">
        <authorList>
            <person name="Zhirakovskaya E."/>
        </authorList>
    </citation>
    <scope>NUCLEOTIDE SEQUENCE</scope>
</reference>
<feature type="non-terminal residue" evidence="1">
    <location>
        <position position="1"/>
    </location>
</feature>
<evidence type="ECO:0000313" key="1">
    <source>
        <dbReference type="EMBL" id="VAW39723.1"/>
    </source>
</evidence>
<sequence>NKFIAASHVIRGLPAADEWLVGFGLDLSLGSRDNSIHLFRKLPEVYTFNRDIEERFFKEYRDNPLFFVKQMKGYISED</sequence>
<organism evidence="1">
    <name type="scientific">hydrothermal vent metagenome</name>
    <dbReference type="NCBI Taxonomy" id="652676"/>
    <lineage>
        <taxon>unclassified sequences</taxon>
        <taxon>metagenomes</taxon>
        <taxon>ecological metagenomes</taxon>
    </lineage>
</organism>
<dbReference type="EMBL" id="UOEX01000297">
    <property type="protein sequence ID" value="VAW39723.1"/>
    <property type="molecule type" value="Genomic_DNA"/>
</dbReference>
<gene>
    <name evidence="1" type="ORF">MNBD_DELTA03-120</name>
</gene>
<accession>A0A3B0VHF3</accession>
<name>A0A3B0VHF3_9ZZZZ</name>
<proteinExistence type="predicted"/>